<reference evidence="1 2" key="1">
    <citation type="submission" date="2019-05" db="EMBL/GenBank/DDBJ databases">
        <title>Another draft genome of Portunus trituberculatus and its Hox gene families provides insights of decapod evolution.</title>
        <authorList>
            <person name="Jeong J.-H."/>
            <person name="Song I."/>
            <person name="Kim S."/>
            <person name="Choi T."/>
            <person name="Kim D."/>
            <person name="Ryu S."/>
            <person name="Kim W."/>
        </authorList>
    </citation>
    <scope>NUCLEOTIDE SEQUENCE [LARGE SCALE GENOMIC DNA]</scope>
    <source>
        <tissue evidence="1">Muscle</tissue>
    </source>
</reference>
<comment type="caution">
    <text evidence="1">The sequence shown here is derived from an EMBL/GenBank/DDBJ whole genome shotgun (WGS) entry which is preliminary data.</text>
</comment>
<dbReference type="Proteomes" id="UP000324222">
    <property type="component" value="Unassembled WGS sequence"/>
</dbReference>
<proteinExistence type="predicted"/>
<organism evidence="1 2">
    <name type="scientific">Portunus trituberculatus</name>
    <name type="common">Swimming crab</name>
    <name type="synonym">Neptunus trituberculatus</name>
    <dbReference type="NCBI Taxonomy" id="210409"/>
    <lineage>
        <taxon>Eukaryota</taxon>
        <taxon>Metazoa</taxon>
        <taxon>Ecdysozoa</taxon>
        <taxon>Arthropoda</taxon>
        <taxon>Crustacea</taxon>
        <taxon>Multicrustacea</taxon>
        <taxon>Malacostraca</taxon>
        <taxon>Eumalacostraca</taxon>
        <taxon>Eucarida</taxon>
        <taxon>Decapoda</taxon>
        <taxon>Pleocyemata</taxon>
        <taxon>Brachyura</taxon>
        <taxon>Eubrachyura</taxon>
        <taxon>Portunoidea</taxon>
        <taxon>Portunidae</taxon>
        <taxon>Portuninae</taxon>
        <taxon>Portunus</taxon>
    </lineage>
</organism>
<name>A0A5B7HTP4_PORTR</name>
<gene>
    <name evidence="1" type="ORF">E2C01_066134</name>
</gene>
<evidence type="ECO:0000313" key="1">
    <source>
        <dbReference type="EMBL" id="MPC71844.1"/>
    </source>
</evidence>
<protein>
    <submittedName>
        <fullName evidence="1">Uncharacterized protein</fullName>
    </submittedName>
</protein>
<evidence type="ECO:0000313" key="2">
    <source>
        <dbReference type="Proteomes" id="UP000324222"/>
    </source>
</evidence>
<accession>A0A5B7HTP4</accession>
<keyword evidence="2" id="KW-1185">Reference proteome</keyword>
<sequence length="65" mass="7222">MEVYQAAILNYSLSLPPATTTICLCRSLHLSSYLTLHTTTVTTTYSTALHHHRSTSFSTNTTTIF</sequence>
<dbReference type="EMBL" id="VSRR010033663">
    <property type="protein sequence ID" value="MPC71844.1"/>
    <property type="molecule type" value="Genomic_DNA"/>
</dbReference>
<dbReference type="AlphaFoldDB" id="A0A5B7HTP4"/>